<name>A0A1L3LZP2_9HYPH</name>
<dbReference type="InterPro" id="IPR014337">
    <property type="entry name" value="Ectoine_EhuB"/>
</dbReference>
<evidence type="ECO:0000256" key="4">
    <source>
        <dbReference type="SAM" id="SignalP"/>
    </source>
</evidence>
<feature type="compositionally biased region" description="Basic residues" evidence="3">
    <location>
        <begin position="306"/>
        <end position="317"/>
    </location>
</feature>
<keyword evidence="7" id="KW-1185">Reference proteome</keyword>
<dbReference type="GO" id="GO:0033294">
    <property type="term" value="F:ectoine binding"/>
    <property type="evidence" value="ECO:0007669"/>
    <property type="project" value="InterPro"/>
</dbReference>
<dbReference type="PANTHER" id="PTHR35936">
    <property type="entry name" value="MEMBRANE-BOUND LYTIC MUREIN TRANSGLYCOSYLASE F"/>
    <property type="match status" value="1"/>
</dbReference>
<dbReference type="GO" id="GO:0042597">
    <property type="term" value="C:periplasmic space"/>
    <property type="evidence" value="ECO:0007669"/>
    <property type="project" value="UniProtKB-SubCell"/>
</dbReference>
<evidence type="ECO:0000256" key="1">
    <source>
        <dbReference type="ARBA" id="ARBA00004418"/>
    </source>
</evidence>
<evidence type="ECO:0000313" key="7">
    <source>
        <dbReference type="Proteomes" id="UP000182306"/>
    </source>
</evidence>
<dbReference type="Proteomes" id="UP000182306">
    <property type="component" value="Plasmid C"/>
</dbReference>
<evidence type="ECO:0000256" key="2">
    <source>
        <dbReference type="ARBA" id="ARBA00022729"/>
    </source>
</evidence>
<dbReference type="Gene3D" id="3.40.190.10">
    <property type="entry name" value="Periplasmic binding protein-like II"/>
    <property type="match status" value="2"/>
</dbReference>
<feature type="chain" id="PRO_5012024122" evidence="4">
    <location>
        <begin position="24"/>
        <end position="317"/>
    </location>
</feature>
<reference evidence="6 7" key="1">
    <citation type="submission" date="2015-10" db="EMBL/GenBank/DDBJ databases">
        <title>Genomic differences between typical nodule nitrogen-fixing rhizobial strains and those coming from bean seeds.</title>
        <authorList>
            <person name="Peralta H."/>
            <person name="Aguilar-Vera A."/>
            <person name="Diaz R."/>
            <person name="Mora Y."/>
            <person name="Martinez-Batallar G."/>
            <person name="Salazar E."/>
            <person name="Vargas-Lagunas C."/>
            <person name="Encarnacion S."/>
            <person name="Girard L."/>
            <person name="Mora J."/>
        </authorList>
    </citation>
    <scope>NUCLEOTIDE SEQUENCE [LARGE SCALE GENOMIC DNA]</scope>
    <source>
        <strain evidence="6 7">CFNEI 73</strain>
        <plasmid evidence="6 7">C</plasmid>
    </source>
</reference>
<dbReference type="Pfam" id="PF00497">
    <property type="entry name" value="SBP_bac_3"/>
    <property type="match status" value="1"/>
</dbReference>
<dbReference type="KEGG" id="same:SAMCFNEI73_pC1841"/>
<dbReference type="AlphaFoldDB" id="A0A1L3LZP2"/>
<accession>A0A1L3LZP2</accession>
<feature type="signal peptide" evidence="4">
    <location>
        <begin position="1"/>
        <end position="23"/>
    </location>
</feature>
<protein>
    <submittedName>
        <fullName evidence="6">Amino-acid ABC transporter periplasmic-binding protein y4tE</fullName>
    </submittedName>
</protein>
<evidence type="ECO:0000256" key="3">
    <source>
        <dbReference type="SAM" id="MobiDB-lite"/>
    </source>
</evidence>
<dbReference type="CDD" id="cd01002">
    <property type="entry name" value="PBP2_Ehub_like"/>
    <property type="match status" value="1"/>
</dbReference>
<gene>
    <name evidence="6" type="ORF">SAMCFNEI73_pC1841</name>
</gene>
<dbReference type="EMBL" id="CP013110">
    <property type="protein sequence ID" value="APG95541.1"/>
    <property type="molecule type" value="Genomic_DNA"/>
</dbReference>
<comment type="subcellular location">
    <subcellularLocation>
        <location evidence="1">Periplasm</location>
    </subcellularLocation>
</comment>
<dbReference type="SMART" id="SM00062">
    <property type="entry name" value="PBPb"/>
    <property type="match status" value="1"/>
</dbReference>
<sequence length="317" mass="33417">MGTMKLNALMAMAAGATALIAIAVTTPVAADENKLEELKEQGFARVAIANEPPFTAVGADGKVSGAAPDVAREIFKRLGVPEIVASISEYGAMIPGLQAGRHDAITAGLFMKPERCAAVAYSQPILCDAEAFALKKGNPLKLKSYKDIADNPDAKIGAPGGGTEEKLALEAGVPRDRVIVVPDGQSGMKMLQDGRIDVYSLPVLSINDLVSKASDPNIEVVAPVEGAPVYCDGAAFRKGDEALRDAFDVELAKMKESGEFAKIIEPYGFSAKAAMSTTREKTLRRQVSLSWASRRLSIGATPGGGRHARPRRTKPAI</sequence>
<dbReference type="NCBIfam" id="TIGR02995">
    <property type="entry name" value="ectoine_ehuB"/>
    <property type="match status" value="1"/>
</dbReference>
<organism evidence="6 7">
    <name type="scientific">Sinorhizobium americanum</name>
    <dbReference type="NCBI Taxonomy" id="194963"/>
    <lineage>
        <taxon>Bacteria</taxon>
        <taxon>Pseudomonadati</taxon>
        <taxon>Pseudomonadota</taxon>
        <taxon>Alphaproteobacteria</taxon>
        <taxon>Hyphomicrobiales</taxon>
        <taxon>Rhizobiaceae</taxon>
        <taxon>Sinorhizobium/Ensifer group</taxon>
        <taxon>Sinorhizobium</taxon>
    </lineage>
</organism>
<keyword evidence="2 4" id="KW-0732">Signal</keyword>
<feature type="domain" description="Solute-binding protein family 3/N-terminal" evidence="5">
    <location>
        <begin position="43"/>
        <end position="271"/>
    </location>
</feature>
<geneLocation type="plasmid" evidence="6 7">
    <name>C</name>
</geneLocation>
<dbReference type="InterPro" id="IPR001638">
    <property type="entry name" value="Solute-binding_3/MltF_N"/>
</dbReference>
<keyword evidence="6" id="KW-0614">Plasmid</keyword>
<feature type="region of interest" description="Disordered" evidence="3">
    <location>
        <begin position="298"/>
        <end position="317"/>
    </location>
</feature>
<dbReference type="SUPFAM" id="SSF53850">
    <property type="entry name" value="Periplasmic binding protein-like II"/>
    <property type="match status" value="1"/>
</dbReference>
<dbReference type="PANTHER" id="PTHR35936:SF17">
    <property type="entry name" value="ARGININE-BINDING EXTRACELLULAR PROTEIN ARTP"/>
    <property type="match status" value="1"/>
</dbReference>
<dbReference type="GO" id="GO:0051470">
    <property type="term" value="P:ectoine transmembrane transport"/>
    <property type="evidence" value="ECO:0007669"/>
    <property type="project" value="InterPro"/>
</dbReference>
<proteinExistence type="predicted"/>
<evidence type="ECO:0000313" key="6">
    <source>
        <dbReference type="EMBL" id="APG95541.1"/>
    </source>
</evidence>
<evidence type="ECO:0000259" key="5">
    <source>
        <dbReference type="SMART" id="SM00062"/>
    </source>
</evidence>